<dbReference type="OrthoDB" id="5291007at2"/>
<dbReference type="Pfam" id="PF01424">
    <property type="entry name" value="R3H"/>
    <property type="match status" value="1"/>
</dbReference>
<dbReference type="EMBL" id="CP017834">
    <property type="protein sequence ID" value="APJ04487.1"/>
    <property type="molecule type" value="Genomic_DNA"/>
</dbReference>
<dbReference type="STRING" id="1915309.AXG55_11430"/>
<dbReference type="Proteomes" id="UP000184731">
    <property type="component" value="Chromosome"/>
</dbReference>
<evidence type="ECO:0000313" key="5">
    <source>
        <dbReference type="Proteomes" id="UP000184731"/>
    </source>
</evidence>
<feature type="region of interest" description="Disordered" evidence="2">
    <location>
        <begin position="234"/>
        <end position="301"/>
    </location>
</feature>
<protein>
    <recommendedName>
        <fullName evidence="3">R3H domain-containing protein</fullName>
    </recommendedName>
</protein>
<dbReference type="AlphaFoldDB" id="A0A1L4D2S0"/>
<feature type="domain" description="R3H" evidence="3">
    <location>
        <begin position="315"/>
        <end position="378"/>
    </location>
</feature>
<feature type="coiled-coil region" evidence="1">
    <location>
        <begin position="307"/>
        <end position="338"/>
    </location>
</feature>
<evidence type="ECO:0000256" key="2">
    <source>
        <dbReference type="SAM" id="MobiDB-lite"/>
    </source>
</evidence>
<gene>
    <name evidence="4" type="ORF">AXG55_11430</name>
</gene>
<evidence type="ECO:0000256" key="1">
    <source>
        <dbReference type="SAM" id="Coils"/>
    </source>
</evidence>
<reference evidence="4 5" key="1">
    <citation type="submission" date="2016-10" db="EMBL/GenBank/DDBJ databases">
        <title>Silvanigrella aquatica sp. nov., isolated from a freshwater lake located in the Black Forest, Germany, description of Silvanigrellaceae fam. nov., Silvanigrellales ord. nov., reclassification of the order Bdellovibrionales in the class Oligoflexia, reclassification of the families Bacteriovoracaceae and Halobacteriovoraceae in the new order Bacteriovoracales ord. nov., and reclassification of the family Pseudobacteriovoracaceae in the order Oligoflexiales.</title>
        <authorList>
            <person name="Hahn M.W."/>
            <person name="Schmidt J."/>
            <person name="Koll U."/>
            <person name="Rohde M."/>
            <person name="Verbag S."/>
            <person name="Pitt A."/>
            <person name="Nakai R."/>
            <person name="Naganuma T."/>
            <person name="Lang E."/>
        </authorList>
    </citation>
    <scope>NUCLEOTIDE SEQUENCE [LARGE SCALE GENOMIC DNA]</scope>
    <source>
        <strain evidence="4 5">MWH-Nonnen-W8red</strain>
    </source>
</reference>
<evidence type="ECO:0000313" key="4">
    <source>
        <dbReference type="EMBL" id="APJ04487.1"/>
    </source>
</evidence>
<evidence type="ECO:0000259" key="3">
    <source>
        <dbReference type="PROSITE" id="PS51061"/>
    </source>
</evidence>
<dbReference type="GO" id="GO:0003676">
    <property type="term" value="F:nucleic acid binding"/>
    <property type="evidence" value="ECO:0007669"/>
    <property type="project" value="UniProtKB-UniRule"/>
</dbReference>
<accession>A0A1L4D2S0</accession>
<dbReference type="PROSITE" id="PS51061">
    <property type="entry name" value="R3H"/>
    <property type="match status" value="1"/>
</dbReference>
<sequence>MTEPTKLSINTDAFIYAINQAFEARSKANGDFNSHLRYEPFLTKTWILPKTLDFNSFKSLLLEIISHHFKVLPNFQRNEAVDIENISWFSHSIATLFADLDYLLLSFTGNKLPSLPGNSIPKAVSSKNIILAIQKYSDYLNNKSEENMNEPFSLLPLKSETNESLDHTYVQEVWSLIASFTKKTFGSYFELVQAYVLWKYSTKETQEEVIDWNVRPPCGAAYHKQFKEMFDREREERFAKRNERNKKNHSDNQKNDFKSGDKKHSQPKYKHKSEENIAPIHKEKHHKDENKPAPKSSHFTQNISSIDQKQQQNIEEALDEARKAIQKLMKNNNANEIHLAPQNSFVRREQHSLITEAGFDTESLGEAKSRHVCVKRKA</sequence>
<dbReference type="Gene3D" id="3.30.1370.50">
    <property type="entry name" value="R3H-like domain"/>
    <property type="match status" value="1"/>
</dbReference>
<dbReference type="KEGG" id="saqi:AXG55_11430"/>
<dbReference type="InterPro" id="IPR036867">
    <property type="entry name" value="R3H_dom_sf"/>
</dbReference>
<organism evidence="4 5">
    <name type="scientific">Silvanigrella aquatica</name>
    <dbReference type="NCBI Taxonomy" id="1915309"/>
    <lineage>
        <taxon>Bacteria</taxon>
        <taxon>Pseudomonadati</taxon>
        <taxon>Bdellovibrionota</taxon>
        <taxon>Oligoflexia</taxon>
        <taxon>Silvanigrellales</taxon>
        <taxon>Silvanigrellaceae</taxon>
        <taxon>Silvanigrella</taxon>
    </lineage>
</organism>
<proteinExistence type="predicted"/>
<dbReference type="RefSeq" id="WP_148698237.1">
    <property type="nucleotide sequence ID" value="NZ_CP017834.1"/>
</dbReference>
<dbReference type="InterPro" id="IPR001374">
    <property type="entry name" value="R3H_dom"/>
</dbReference>
<dbReference type="SUPFAM" id="SSF82708">
    <property type="entry name" value="R3H domain"/>
    <property type="match status" value="1"/>
</dbReference>
<dbReference type="CDD" id="cd02325">
    <property type="entry name" value="R3H"/>
    <property type="match status" value="1"/>
</dbReference>
<name>A0A1L4D2S0_9BACT</name>
<keyword evidence="1" id="KW-0175">Coiled coil</keyword>
<dbReference type="SMART" id="SM00393">
    <property type="entry name" value="R3H"/>
    <property type="match status" value="1"/>
</dbReference>
<keyword evidence="5" id="KW-1185">Reference proteome</keyword>
<feature type="compositionally biased region" description="Basic and acidic residues" evidence="2">
    <location>
        <begin position="248"/>
        <end position="264"/>
    </location>
</feature>